<evidence type="ECO:0000256" key="3">
    <source>
        <dbReference type="ARBA" id="ARBA00022989"/>
    </source>
</evidence>
<name>A0A1H7KSC1_STRJI</name>
<dbReference type="GO" id="GO:0016020">
    <property type="term" value="C:membrane"/>
    <property type="evidence" value="ECO:0007669"/>
    <property type="project" value="UniProtKB-SubCell"/>
</dbReference>
<sequence>MTWLTYAAAQFRLSQQVYWKRIGIALTGTALPLGLGAFLPLQARHTVISRMPGSLYVLTGLMAFALFFTVYNLVNAVTSRRDALIYKRLRASALPDSSIFAGEALAAAIPSCVVASLLMVYGAVFLGSGAPHDIALLVLGILLGSAMFTMLAIGVSGVLPGADTAMWIVTPAMVVSMFCSGVYSPVSQLPAFLRLVAPYLPMTPVVRVVRTAYLGQESLPTDLGDLGVMLAWTVIGFALARRLFRWDPRRTS</sequence>
<keyword evidence="5" id="KW-0813">Transport</keyword>
<evidence type="ECO:0000256" key="2">
    <source>
        <dbReference type="ARBA" id="ARBA00022692"/>
    </source>
</evidence>
<keyword evidence="5" id="KW-1003">Cell membrane</keyword>
<feature type="transmembrane region" description="Helical" evidence="5">
    <location>
        <begin position="22"/>
        <end position="41"/>
    </location>
</feature>
<feature type="transmembrane region" description="Helical" evidence="5">
    <location>
        <begin position="226"/>
        <end position="244"/>
    </location>
</feature>
<evidence type="ECO:0000313" key="8">
    <source>
        <dbReference type="Proteomes" id="UP000183015"/>
    </source>
</evidence>
<dbReference type="PROSITE" id="PS51012">
    <property type="entry name" value="ABC_TM2"/>
    <property type="match status" value="1"/>
</dbReference>
<feature type="transmembrane region" description="Helical" evidence="5">
    <location>
        <begin position="165"/>
        <end position="183"/>
    </location>
</feature>
<evidence type="ECO:0000256" key="5">
    <source>
        <dbReference type="RuleBase" id="RU361157"/>
    </source>
</evidence>
<dbReference type="OrthoDB" id="3214063at2"/>
<dbReference type="InterPro" id="IPR047817">
    <property type="entry name" value="ABC2_TM_bact-type"/>
</dbReference>
<dbReference type="eggNOG" id="COG0842">
    <property type="taxonomic scope" value="Bacteria"/>
</dbReference>
<feature type="transmembrane region" description="Helical" evidence="5">
    <location>
        <begin position="53"/>
        <end position="74"/>
    </location>
</feature>
<dbReference type="RefSeq" id="WP_052438237.1">
    <property type="nucleotide sequence ID" value="NZ_BBPN01000001.1"/>
</dbReference>
<comment type="subcellular location">
    <subcellularLocation>
        <location evidence="5">Cell membrane</location>
        <topology evidence="5">Multi-pass membrane protein</topology>
    </subcellularLocation>
    <subcellularLocation>
        <location evidence="1">Membrane</location>
        <topology evidence="1">Multi-pass membrane protein</topology>
    </subcellularLocation>
</comment>
<comment type="similarity">
    <text evidence="5">Belongs to the ABC-2 integral membrane protein family.</text>
</comment>
<accession>A0A1H7KSC1</accession>
<evidence type="ECO:0000259" key="6">
    <source>
        <dbReference type="PROSITE" id="PS51012"/>
    </source>
</evidence>
<dbReference type="Proteomes" id="UP000183015">
    <property type="component" value="Unassembled WGS sequence"/>
</dbReference>
<dbReference type="Pfam" id="PF01061">
    <property type="entry name" value="ABC2_membrane"/>
    <property type="match status" value="1"/>
</dbReference>
<keyword evidence="4 5" id="KW-0472">Membrane</keyword>
<feature type="transmembrane region" description="Helical" evidence="5">
    <location>
        <begin position="104"/>
        <end position="127"/>
    </location>
</feature>
<feature type="transmembrane region" description="Helical" evidence="5">
    <location>
        <begin position="134"/>
        <end position="159"/>
    </location>
</feature>
<dbReference type="PANTHER" id="PTHR43027:SF2">
    <property type="entry name" value="TRANSPORT PERMEASE PROTEIN"/>
    <property type="match status" value="1"/>
</dbReference>
<keyword evidence="2 5" id="KW-0812">Transmembrane</keyword>
<dbReference type="STRING" id="235985.SAMN05414137_104171"/>
<reference evidence="8" key="1">
    <citation type="submission" date="2016-10" db="EMBL/GenBank/DDBJ databases">
        <authorList>
            <person name="Varghese N."/>
        </authorList>
    </citation>
    <scope>NUCLEOTIDE SEQUENCE [LARGE SCALE GENOMIC DNA]</scope>
    <source>
        <strain evidence="8">DSM 45096 / BCRC 16803 / CGMCC 4.1857 / CIP 109030 / JCM 12277 / KCTC 19219 / NBRC 100920 / 33214</strain>
    </source>
</reference>
<keyword evidence="8" id="KW-1185">Reference proteome</keyword>
<proteinExistence type="inferred from homology"/>
<organism evidence="7 8">
    <name type="scientific">Streptacidiphilus jiangxiensis</name>
    <dbReference type="NCBI Taxonomy" id="235985"/>
    <lineage>
        <taxon>Bacteria</taxon>
        <taxon>Bacillati</taxon>
        <taxon>Actinomycetota</taxon>
        <taxon>Actinomycetes</taxon>
        <taxon>Kitasatosporales</taxon>
        <taxon>Streptomycetaceae</taxon>
        <taxon>Streptacidiphilus</taxon>
    </lineage>
</organism>
<keyword evidence="3 5" id="KW-1133">Transmembrane helix</keyword>
<protein>
    <recommendedName>
        <fullName evidence="5">Transport permease protein</fullName>
    </recommendedName>
</protein>
<dbReference type="InterPro" id="IPR013525">
    <property type="entry name" value="ABC2_TM"/>
</dbReference>
<dbReference type="EMBL" id="FOAZ01000004">
    <property type="protein sequence ID" value="SEK89416.1"/>
    <property type="molecule type" value="Genomic_DNA"/>
</dbReference>
<gene>
    <name evidence="7" type="ORF">SAMN05414137_104171</name>
</gene>
<dbReference type="PANTHER" id="PTHR43027">
    <property type="entry name" value="DOXORUBICIN RESISTANCE ABC TRANSPORTER PERMEASE PROTEIN DRRC-RELATED"/>
    <property type="match status" value="1"/>
</dbReference>
<evidence type="ECO:0000313" key="7">
    <source>
        <dbReference type="EMBL" id="SEK89416.1"/>
    </source>
</evidence>
<dbReference type="AlphaFoldDB" id="A0A1H7KSC1"/>
<dbReference type="GO" id="GO:0140359">
    <property type="term" value="F:ABC-type transporter activity"/>
    <property type="evidence" value="ECO:0007669"/>
    <property type="project" value="InterPro"/>
</dbReference>
<feature type="domain" description="ABC transmembrane type-2" evidence="6">
    <location>
        <begin position="23"/>
        <end position="247"/>
    </location>
</feature>
<evidence type="ECO:0000256" key="4">
    <source>
        <dbReference type="ARBA" id="ARBA00023136"/>
    </source>
</evidence>
<evidence type="ECO:0000256" key="1">
    <source>
        <dbReference type="ARBA" id="ARBA00004141"/>
    </source>
</evidence>
<dbReference type="InterPro" id="IPR052902">
    <property type="entry name" value="ABC-2_transporter"/>
</dbReference>